<feature type="chain" id="PRO_5001899477" evidence="1">
    <location>
        <begin position="22"/>
        <end position="131"/>
    </location>
</feature>
<reference evidence="2 3" key="1">
    <citation type="submission" date="2014-06" db="EMBL/GenBank/DDBJ databases">
        <title>Shewanella sp. YQH10.</title>
        <authorList>
            <person name="Liu Y."/>
            <person name="Zeng R."/>
        </authorList>
    </citation>
    <scope>NUCLEOTIDE SEQUENCE [LARGE SCALE GENOMIC DNA]</scope>
    <source>
        <strain evidence="2 3">YQH10</strain>
    </source>
</reference>
<feature type="signal peptide" evidence="1">
    <location>
        <begin position="1"/>
        <end position="21"/>
    </location>
</feature>
<evidence type="ECO:0000313" key="2">
    <source>
        <dbReference type="EMBL" id="KFZ38744.1"/>
    </source>
</evidence>
<sequence>MKKIGFWLGAPVLLVSINASAGEAENAFADELHQCAAYYELGSQMVAAMNAPQMAAVGERLQKSASEAQQLADKYEAKEVAASAIEKAKEQMMASTGGQGMGALMRQYKDKCQQILSNPQERLNYWIMAKM</sequence>
<evidence type="ECO:0000313" key="3">
    <source>
        <dbReference type="Proteomes" id="UP000029264"/>
    </source>
</evidence>
<dbReference type="EMBL" id="JPEO01000002">
    <property type="protein sequence ID" value="KFZ38744.1"/>
    <property type="molecule type" value="Genomic_DNA"/>
</dbReference>
<dbReference type="Proteomes" id="UP000029264">
    <property type="component" value="Unassembled WGS sequence"/>
</dbReference>
<dbReference type="eggNOG" id="ENOG503474Z">
    <property type="taxonomic scope" value="Bacteria"/>
</dbReference>
<comment type="caution">
    <text evidence="2">The sequence shown here is derived from an EMBL/GenBank/DDBJ whole genome shotgun (WGS) entry which is preliminary data.</text>
</comment>
<gene>
    <name evidence="2" type="ORF">HR45_04840</name>
</gene>
<keyword evidence="1" id="KW-0732">Signal</keyword>
<keyword evidence="3" id="KW-1185">Reference proteome</keyword>
<evidence type="ECO:0000256" key="1">
    <source>
        <dbReference type="SAM" id="SignalP"/>
    </source>
</evidence>
<proteinExistence type="predicted"/>
<dbReference type="OrthoDB" id="6990245at2"/>
<protein>
    <submittedName>
        <fullName evidence="2">Uncharacterized protein</fullName>
    </submittedName>
</protein>
<accession>A0A094JL12</accession>
<dbReference type="RefSeq" id="WP_037440125.1">
    <property type="nucleotide sequence ID" value="NZ_JPEO01000002.1"/>
</dbReference>
<name>A0A094JL12_9GAMM</name>
<organism evidence="2 3">
    <name type="scientific">Shewanella mangrovi</name>
    <dbReference type="NCBI Taxonomy" id="1515746"/>
    <lineage>
        <taxon>Bacteria</taxon>
        <taxon>Pseudomonadati</taxon>
        <taxon>Pseudomonadota</taxon>
        <taxon>Gammaproteobacteria</taxon>
        <taxon>Alteromonadales</taxon>
        <taxon>Shewanellaceae</taxon>
        <taxon>Shewanella</taxon>
    </lineage>
</organism>
<dbReference type="AlphaFoldDB" id="A0A094JL12"/>